<dbReference type="OrthoDB" id="3439209at2759"/>
<dbReference type="AlphaFoldDB" id="A0A9P9DW47"/>
<name>A0A9P9DW47_9PLEO</name>
<keyword evidence="2" id="KW-1185">Reference proteome</keyword>
<dbReference type="Proteomes" id="UP000700596">
    <property type="component" value="Unassembled WGS sequence"/>
</dbReference>
<dbReference type="EMBL" id="JAGMWT010000006">
    <property type="protein sequence ID" value="KAH7126835.1"/>
    <property type="molecule type" value="Genomic_DNA"/>
</dbReference>
<evidence type="ECO:0008006" key="3">
    <source>
        <dbReference type="Google" id="ProtNLM"/>
    </source>
</evidence>
<evidence type="ECO:0000313" key="1">
    <source>
        <dbReference type="EMBL" id="KAH7126835.1"/>
    </source>
</evidence>
<gene>
    <name evidence="1" type="ORF">B0J11DRAFT_505558</name>
</gene>
<evidence type="ECO:0000313" key="2">
    <source>
        <dbReference type="Proteomes" id="UP000700596"/>
    </source>
</evidence>
<organism evidence="1 2">
    <name type="scientific">Dendryphion nanum</name>
    <dbReference type="NCBI Taxonomy" id="256645"/>
    <lineage>
        <taxon>Eukaryota</taxon>
        <taxon>Fungi</taxon>
        <taxon>Dikarya</taxon>
        <taxon>Ascomycota</taxon>
        <taxon>Pezizomycotina</taxon>
        <taxon>Dothideomycetes</taxon>
        <taxon>Pleosporomycetidae</taxon>
        <taxon>Pleosporales</taxon>
        <taxon>Torulaceae</taxon>
        <taxon>Dendryphion</taxon>
    </lineage>
</organism>
<proteinExistence type="predicted"/>
<accession>A0A9P9DW47</accession>
<protein>
    <recommendedName>
        <fullName evidence="3">Myb-like domain-containing protein</fullName>
    </recommendedName>
</protein>
<comment type="caution">
    <text evidence="1">The sequence shown here is derived from an EMBL/GenBank/DDBJ whole genome shotgun (WGS) entry which is preliminary data.</text>
</comment>
<reference evidence="1" key="1">
    <citation type="journal article" date="2021" name="Nat. Commun.">
        <title>Genetic determinants of endophytism in the Arabidopsis root mycobiome.</title>
        <authorList>
            <person name="Mesny F."/>
            <person name="Miyauchi S."/>
            <person name="Thiergart T."/>
            <person name="Pickel B."/>
            <person name="Atanasova L."/>
            <person name="Karlsson M."/>
            <person name="Huettel B."/>
            <person name="Barry K.W."/>
            <person name="Haridas S."/>
            <person name="Chen C."/>
            <person name="Bauer D."/>
            <person name="Andreopoulos W."/>
            <person name="Pangilinan J."/>
            <person name="LaButti K."/>
            <person name="Riley R."/>
            <person name="Lipzen A."/>
            <person name="Clum A."/>
            <person name="Drula E."/>
            <person name="Henrissat B."/>
            <person name="Kohler A."/>
            <person name="Grigoriev I.V."/>
            <person name="Martin F.M."/>
            <person name="Hacquard S."/>
        </authorList>
    </citation>
    <scope>NUCLEOTIDE SEQUENCE</scope>
    <source>
        <strain evidence="1">MPI-CAGE-CH-0243</strain>
    </source>
</reference>
<sequence>MFVIVQATALFLRLLQFRHLQAPWHNCKNPEWQRLLLDYFRVLVLKNIATSWYLGHAAAFSISEWPTSQGESVNGPTTLHLSPETPPPSFTDSPAVIRHTRDIAATNPLGASRALNSLPPQHYQTNPHSSSPGPSYFIPHTHIKVENNMASAQAWKMPPPISHDIAPFPSVTREVSNTTDPHTGLPTDFDWNEVLAGEQFLSTEDQHLRACDFGYSGAPAERGSQMKAMYGHQDQPWGLHASEGILHHIGGYKKSEAGTEMSSTSPGSLFSEFSDHEQQPFEGVVRQSAHNPHWVENGLPISSHVGGFSSGSIAIPSMAFDGSQPYFNHETIGMDFTGLPYPTASTSFSDYEMVQQSCLYSSSIPASFGPNVDDWRKSFRCEEVTNHAPNMWSHTDQLGPVFPPIHIEQSREYPRATIEIAANFPHHKQRFEKQIDPKSQAELEFDVAQSDNEAYDNKIATLRKKEDSILLEGKRAGLTYKEIKKKMRTDVAESTLRGRYRSLTKARKDRVRKPKWTEIDIRLLKTSVRMELDKLDDACYRQSTREQKLVKLSWKRVAEYIIENGGSYHFGNSTCKKKWAEIDPDR</sequence>